<evidence type="ECO:0000259" key="4">
    <source>
        <dbReference type="Pfam" id="PF01068"/>
    </source>
</evidence>
<feature type="domain" description="ATP-dependent DNA ligase family profile" evidence="4">
    <location>
        <begin position="25"/>
        <end position="191"/>
    </location>
</feature>
<organism evidence="5 6">
    <name type="scientific">Amycolatopsis carbonis</name>
    <dbReference type="NCBI Taxonomy" id="715471"/>
    <lineage>
        <taxon>Bacteria</taxon>
        <taxon>Bacillati</taxon>
        <taxon>Actinomycetota</taxon>
        <taxon>Actinomycetes</taxon>
        <taxon>Pseudonocardiales</taxon>
        <taxon>Pseudonocardiaceae</taxon>
        <taxon>Amycolatopsis</taxon>
    </lineage>
</organism>
<evidence type="ECO:0000313" key="5">
    <source>
        <dbReference type="EMBL" id="WIX82838.1"/>
    </source>
</evidence>
<protein>
    <recommendedName>
        <fullName evidence="4">ATP-dependent DNA ligase family profile domain-containing protein</fullName>
    </recommendedName>
</protein>
<dbReference type="RefSeq" id="WP_285973403.1">
    <property type="nucleotide sequence ID" value="NZ_CP127294.1"/>
</dbReference>
<dbReference type="AlphaFoldDB" id="A0A9Y2MZP8"/>
<dbReference type="InterPro" id="IPR012310">
    <property type="entry name" value="DNA_ligase_ATP-dep_cent"/>
</dbReference>
<dbReference type="InterPro" id="IPR050191">
    <property type="entry name" value="ATP-dep_DNA_ligase"/>
</dbReference>
<dbReference type="InterPro" id="IPR012340">
    <property type="entry name" value="NA-bd_OB-fold"/>
</dbReference>
<comment type="similarity">
    <text evidence="1">Belongs to the ATP-dependent DNA ligase family.</text>
</comment>
<comment type="catalytic activity">
    <reaction evidence="3">
        <text>ATP + (deoxyribonucleotide)n-3'-hydroxyl + 5'-phospho-(deoxyribonucleotide)m = (deoxyribonucleotide)n+m + AMP + diphosphate.</text>
        <dbReference type="EC" id="6.5.1.1"/>
    </reaction>
</comment>
<dbReference type="KEGG" id="acab:QRX50_19685"/>
<dbReference type="Gene3D" id="3.30.470.30">
    <property type="entry name" value="DNA ligase/mRNA capping enzyme"/>
    <property type="match status" value="1"/>
</dbReference>
<keyword evidence="6" id="KW-1185">Reference proteome</keyword>
<evidence type="ECO:0000256" key="3">
    <source>
        <dbReference type="ARBA" id="ARBA00034003"/>
    </source>
</evidence>
<dbReference type="GO" id="GO:0006281">
    <property type="term" value="P:DNA repair"/>
    <property type="evidence" value="ECO:0007669"/>
    <property type="project" value="InterPro"/>
</dbReference>
<dbReference type="Gene3D" id="3.30.1490.70">
    <property type="match status" value="1"/>
</dbReference>
<dbReference type="Gene3D" id="2.40.50.140">
    <property type="entry name" value="Nucleic acid-binding proteins"/>
    <property type="match status" value="1"/>
</dbReference>
<dbReference type="GO" id="GO:0006310">
    <property type="term" value="P:DNA recombination"/>
    <property type="evidence" value="ECO:0007669"/>
    <property type="project" value="InterPro"/>
</dbReference>
<reference evidence="5 6" key="1">
    <citation type="submission" date="2023-06" db="EMBL/GenBank/DDBJ databases">
        <authorList>
            <person name="Oyuntsetseg B."/>
            <person name="Kim S.B."/>
        </authorList>
    </citation>
    <scope>NUCLEOTIDE SEQUENCE [LARGE SCALE GENOMIC DNA]</scope>
    <source>
        <strain evidence="5 6">2-15</strain>
    </source>
</reference>
<dbReference type="Pfam" id="PF01068">
    <property type="entry name" value="DNA_ligase_A_M"/>
    <property type="match status" value="1"/>
</dbReference>
<name>A0A9Y2MZP8_9PSEU</name>
<dbReference type="EMBL" id="CP127294">
    <property type="protein sequence ID" value="WIX82838.1"/>
    <property type="molecule type" value="Genomic_DNA"/>
</dbReference>
<proteinExistence type="inferred from homology"/>
<dbReference type="GO" id="GO:0005524">
    <property type="term" value="F:ATP binding"/>
    <property type="evidence" value="ECO:0007669"/>
    <property type="project" value="InterPro"/>
</dbReference>
<dbReference type="PANTHER" id="PTHR45674">
    <property type="entry name" value="DNA LIGASE 1/3 FAMILY MEMBER"/>
    <property type="match status" value="1"/>
</dbReference>
<keyword evidence="2" id="KW-0436">Ligase</keyword>
<gene>
    <name evidence="5" type="ORF">QRX50_19685</name>
</gene>
<dbReference type="PANTHER" id="PTHR45674:SF4">
    <property type="entry name" value="DNA LIGASE 1"/>
    <property type="match status" value="1"/>
</dbReference>
<evidence type="ECO:0000313" key="6">
    <source>
        <dbReference type="Proteomes" id="UP001236014"/>
    </source>
</evidence>
<dbReference type="SUPFAM" id="SSF56091">
    <property type="entry name" value="DNA ligase/mRNA capping enzyme, catalytic domain"/>
    <property type="match status" value="1"/>
</dbReference>
<dbReference type="Proteomes" id="UP001236014">
    <property type="component" value="Chromosome"/>
</dbReference>
<accession>A0A9Y2MZP8</accession>
<evidence type="ECO:0000256" key="2">
    <source>
        <dbReference type="ARBA" id="ARBA00022598"/>
    </source>
</evidence>
<dbReference type="GO" id="GO:0003910">
    <property type="term" value="F:DNA ligase (ATP) activity"/>
    <property type="evidence" value="ECO:0007669"/>
    <property type="project" value="UniProtKB-EC"/>
</dbReference>
<evidence type="ECO:0000256" key="1">
    <source>
        <dbReference type="ARBA" id="ARBA00007572"/>
    </source>
</evidence>
<sequence length="339" mass="36967">MAVVRPPVEMALLRAEKQVPTSSTARPLSFESKMDGWRGVLFPRDGVLQSRRDNNLADRFPELFAAATSLGDVVLDGEIVAHRDGRLDFGSLAGSPRTRAESGAVIYYVAFDLLAEGHRDHRSSTYQQRRARLEQLMHGVPPPLQLMPATTDRDQAMTWMDPACARVGIEGVVVKPPGKPYRPGRADWIKVRSTVVVDAVVVGVTGDPNHPTELVLARPDPPGALQGIGLSHALSDALRAEAGPHLALTGEGSRKISTGVFGRPSVTEYRPVHPSLVVEVRAESSVLVFTNRQRPRVHRVRLDLSPDDVVPERDRVVDEGHGPVVGSNRAVSSWTKKLL</sequence>